<name>A0A368VKW0_9BACL</name>
<dbReference type="PROSITE" id="PS50110">
    <property type="entry name" value="RESPONSE_REGULATORY"/>
    <property type="match status" value="1"/>
</dbReference>
<keyword evidence="9" id="KW-1185">Reference proteome</keyword>
<evidence type="ECO:0000313" key="8">
    <source>
        <dbReference type="EMBL" id="RCW41479.1"/>
    </source>
</evidence>
<dbReference type="SMART" id="SM00448">
    <property type="entry name" value="REC"/>
    <property type="match status" value="1"/>
</dbReference>
<comment type="caution">
    <text evidence="8">The sequence shown here is derived from an EMBL/GenBank/DDBJ whole genome shotgun (WGS) entry which is preliminary data.</text>
</comment>
<evidence type="ECO:0000256" key="1">
    <source>
        <dbReference type="ARBA" id="ARBA00022553"/>
    </source>
</evidence>
<dbReference type="InterPro" id="IPR011006">
    <property type="entry name" value="CheY-like_superfamily"/>
</dbReference>
<dbReference type="GO" id="GO:0000160">
    <property type="term" value="P:phosphorelay signal transduction system"/>
    <property type="evidence" value="ECO:0007669"/>
    <property type="project" value="InterPro"/>
</dbReference>
<dbReference type="EMBL" id="QPJD01000023">
    <property type="protein sequence ID" value="RCW41479.1"/>
    <property type="molecule type" value="Genomic_DNA"/>
</dbReference>
<dbReference type="Proteomes" id="UP000252415">
    <property type="component" value="Unassembled WGS sequence"/>
</dbReference>
<dbReference type="SUPFAM" id="SSF52172">
    <property type="entry name" value="CheY-like"/>
    <property type="match status" value="1"/>
</dbReference>
<dbReference type="PANTHER" id="PTHR43214">
    <property type="entry name" value="TWO-COMPONENT RESPONSE REGULATOR"/>
    <property type="match status" value="1"/>
</dbReference>
<accession>A0A368VKW0</accession>
<evidence type="ECO:0000256" key="5">
    <source>
        <dbReference type="PROSITE-ProRule" id="PRU00169"/>
    </source>
</evidence>
<dbReference type="InterPro" id="IPR039420">
    <property type="entry name" value="WalR-like"/>
</dbReference>
<dbReference type="InterPro" id="IPR058245">
    <property type="entry name" value="NreC/VraR/RcsB-like_REC"/>
</dbReference>
<organism evidence="8 9">
    <name type="scientific">Paenibacillus prosopidis</name>
    <dbReference type="NCBI Taxonomy" id="630520"/>
    <lineage>
        <taxon>Bacteria</taxon>
        <taxon>Bacillati</taxon>
        <taxon>Bacillota</taxon>
        <taxon>Bacilli</taxon>
        <taxon>Bacillales</taxon>
        <taxon>Paenibacillaceae</taxon>
        <taxon>Paenibacillus</taxon>
    </lineage>
</organism>
<evidence type="ECO:0000313" key="9">
    <source>
        <dbReference type="Proteomes" id="UP000252415"/>
    </source>
</evidence>
<feature type="modified residue" description="4-aspartylphosphate" evidence="5">
    <location>
        <position position="55"/>
    </location>
</feature>
<evidence type="ECO:0000259" key="6">
    <source>
        <dbReference type="PROSITE" id="PS50043"/>
    </source>
</evidence>
<dbReference type="InterPro" id="IPR016032">
    <property type="entry name" value="Sig_transdc_resp-reg_C-effctor"/>
</dbReference>
<keyword evidence="3" id="KW-0238">DNA-binding</keyword>
<keyword evidence="2" id="KW-0805">Transcription regulation</keyword>
<dbReference type="SUPFAM" id="SSF46894">
    <property type="entry name" value="C-terminal effector domain of the bipartite response regulators"/>
    <property type="match status" value="1"/>
</dbReference>
<feature type="domain" description="HTH luxR-type" evidence="6">
    <location>
        <begin position="149"/>
        <end position="214"/>
    </location>
</feature>
<gene>
    <name evidence="8" type="ORF">DFP97_1238</name>
</gene>
<dbReference type="OrthoDB" id="9780153at2"/>
<dbReference type="InterPro" id="IPR000792">
    <property type="entry name" value="Tscrpt_reg_LuxR_C"/>
</dbReference>
<dbReference type="Pfam" id="PF00072">
    <property type="entry name" value="Response_reg"/>
    <property type="match status" value="1"/>
</dbReference>
<evidence type="ECO:0000256" key="2">
    <source>
        <dbReference type="ARBA" id="ARBA00023015"/>
    </source>
</evidence>
<protein>
    <submittedName>
        <fullName evidence="8">LuxR family two component transcriptional regulator</fullName>
    </submittedName>
</protein>
<dbReference type="GO" id="GO:0006355">
    <property type="term" value="P:regulation of DNA-templated transcription"/>
    <property type="evidence" value="ECO:0007669"/>
    <property type="project" value="InterPro"/>
</dbReference>
<dbReference type="GO" id="GO:0003677">
    <property type="term" value="F:DNA binding"/>
    <property type="evidence" value="ECO:0007669"/>
    <property type="project" value="UniProtKB-KW"/>
</dbReference>
<dbReference type="PROSITE" id="PS50043">
    <property type="entry name" value="HTH_LUXR_2"/>
    <property type="match status" value="1"/>
</dbReference>
<dbReference type="PANTHER" id="PTHR43214:SF43">
    <property type="entry name" value="TWO-COMPONENT RESPONSE REGULATOR"/>
    <property type="match status" value="1"/>
</dbReference>
<dbReference type="CDD" id="cd17535">
    <property type="entry name" value="REC_NarL-like"/>
    <property type="match status" value="1"/>
</dbReference>
<evidence type="ECO:0000259" key="7">
    <source>
        <dbReference type="PROSITE" id="PS50110"/>
    </source>
</evidence>
<reference evidence="8 9" key="1">
    <citation type="submission" date="2018-07" db="EMBL/GenBank/DDBJ databases">
        <title>Genomic Encyclopedia of Type Strains, Phase III (KMG-III): the genomes of soil and plant-associated and newly described type strains.</title>
        <authorList>
            <person name="Whitman W."/>
        </authorList>
    </citation>
    <scope>NUCLEOTIDE SEQUENCE [LARGE SCALE GENOMIC DNA]</scope>
    <source>
        <strain evidence="8 9">CECT 7506</strain>
    </source>
</reference>
<dbReference type="AlphaFoldDB" id="A0A368VKW0"/>
<dbReference type="Pfam" id="PF00196">
    <property type="entry name" value="GerE"/>
    <property type="match status" value="1"/>
</dbReference>
<dbReference type="CDD" id="cd06170">
    <property type="entry name" value="LuxR_C_like"/>
    <property type="match status" value="1"/>
</dbReference>
<sequence length="217" mass="24039">MTIKLLLADDHTMVRRGLQVFLSTQTDLELIGEASTGQETLEKVAVLQPDVVLMDINMPGINGIEATKQIKLLHAQVKVIILTSFSDQDHVLPALRSGAKGYLLKDIEPEDLARAIRRVYEGKVELHPEIAGHLVNQYAEPDQTAYPPTDDSISELTKREQDVLRLIAAGKSNRSIAEELFITEKTVKTHVSHVLSKLGMSDRTQAAIYALKHGLDK</sequence>
<dbReference type="RefSeq" id="WP_114383786.1">
    <property type="nucleotide sequence ID" value="NZ_QPJD01000023.1"/>
</dbReference>
<evidence type="ECO:0000256" key="4">
    <source>
        <dbReference type="ARBA" id="ARBA00023163"/>
    </source>
</evidence>
<evidence type="ECO:0000256" key="3">
    <source>
        <dbReference type="ARBA" id="ARBA00023125"/>
    </source>
</evidence>
<keyword evidence="1 5" id="KW-0597">Phosphoprotein</keyword>
<dbReference type="InterPro" id="IPR001789">
    <property type="entry name" value="Sig_transdc_resp-reg_receiver"/>
</dbReference>
<dbReference type="PROSITE" id="PS00622">
    <property type="entry name" value="HTH_LUXR_1"/>
    <property type="match status" value="1"/>
</dbReference>
<feature type="domain" description="Response regulatory" evidence="7">
    <location>
        <begin position="4"/>
        <end position="120"/>
    </location>
</feature>
<dbReference type="SMART" id="SM00421">
    <property type="entry name" value="HTH_LUXR"/>
    <property type="match status" value="1"/>
</dbReference>
<proteinExistence type="predicted"/>
<keyword evidence="4" id="KW-0804">Transcription</keyword>
<dbReference type="PRINTS" id="PR00038">
    <property type="entry name" value="HTHLUXR"/>
</dbReference>
<dbReference type="Gene3D" id="3.40.50.2300">
    <property type="match status" value="1"/>
</dbReference>